<feature type="chain" id="PRO_5035717855" description="Lysozyme inhibitor LprI-like N-terminal domain-containing protein" evidence="1">
    <location>
        <begin position="19"/>
        <end position="151"/>
    </location>
</feature>
<dbReference type="PANTHER" id="PTHR39176">
    <property type="entry name" value="PERIPLASMIC PROTEIN-RELATED"/>
    <property type="match status" value="1"/>
</dbReference>
<reference evidence="3" key="1">
    <citation type="submission" date="2021-02" db="EMBL/GenBank/DDBJ databases">
        <title>Genome sequence of Rhodospirillales sp. strain TMPK1 isolated from soil.</title>
        <authorList>
            <person name="Nakai R."/>
            <person name="Kusada H."/>
            <person name="Tamaki H."/>
        </authorList>
    </citation>
    <scope>NUCLEOTIDE SEQUENCE</scope>
    <source>
        <strain evidence="3">TMPK1</strain>
    </source>
</reference>
<evidence type="ECO:0000313" key="3">
    <source>
        <dbReference type="EMBL" id="GIL39228.1"/>
    </source>
</evidence>
<keyword evidence="4" id="KW-1185">Reference proteome</keyword>
<evidence type="ECO:0000313" key="4">
    <source>
        <dbReference type="Proteomes" id="UP000681075"/>
    </source>
</evidence>
<feature type="signal peptide" evidence="1">
    <location>
        <begin position="1"/>
        <end position="18"/>
    </location>
</feature>
<proteinExistence type="predicted"/>
<dbReference type="Pfam" id="PF07007">
    <property type="entry name" value="LprI"/>
    <property type="match status" value="1"/>
</dbReference>
<accession>A0A8S8X716</accession>
<dbReference type="Proteomes" id="UP000681075">
    <property type="component" value="Unassembled WGS sequence"/>
</dbReference>
<name>A0A8S8X716_9PROT</name>
<evidence type="ECO:0000256" key="1">
    <source>
        <dbReference type="SAM" id="SignalP"/>
    </source>
</evidence>
<dbReference type="InterPro" id="IPR009739">
    <property type="entry name" value="LprI-like_N"/>
</dbReference>
<evidence type="ECO:0000259" key="2">
    <source>
        <dbReference type="Pfam" id="PF07007"/>
    </source>
</evidence>
<dbReference type="AlphaFoldDB" id="A0A8S8X716"/>
<keyword evidence="1" id="KW-0732">Signal</keyword>
<gene>
    <name evidence="3" type="ORF">TMPK1_14650</name>
</gene>
<dbReference type="Gene3D" id="1.20.1270.180">
    <property type="match status" value="1"/>
</dbReference>
<dbReference type="RefSeq" id="WP_420242327.1">
    <property type="nucleotide sequence ID" value="NZ_BOPV01000001.1"/>
</dbReference>
<dbReference type="EMBL" id="BOPV01000001">
    <property type="protein sequence ID" value="GIL39228.1"/>
    <property type="molecule type" value="Genomic_DNA"/>
</dbReference>
<sequence>MRRALLASLLLFAPTAFAAPAPADVKTVEACIASHPTAPRQCIGVIADKCLEKAISTSDQTGCVEREHAVWDAWLNRDYGAAMRSLDDKMKAKLRDIQRQWITLRDARCAFPGEAAGGGTMWIPVAAYCAMEMTADQATWLKGQVEETKAK</sequence>
<comment type="caution">
    <text evidence="3">The sequence shown here is derived from an EMBL/GenBank/DDBJ whole genome shotgun (WGS) entry which is preliminary data.</text>
</comment>
<protein>
    <recommendedName>
        <fullName evidence="2">Lysozyme inhibitor LprI-like N-terminal domain-containing protein</fullName>
    </recommendedName>
</protein>
<feature type="domain" description="Lysozyme inhibitor LprI-like N-terminal" evidence="2">
    <location>
        <begin position="50"/>
        <end position="141"/>
    </location>
</feature>
<organism evidence="3 4">
    <name type="scientific">Roseiterribacter gracilis</name>
    <dbReference type="NCBI Taxonomy" id="2812848"/>
    <lineage>
        <taxon>Bacteria</taxon>
        <taxon>Pseudomonadati</taxon>
        <taxon>Pseudomonadota</taxon>
        <taxon>Alphaproteobacteria</taxon>
        <taxon>Rhodospirillales</taxon>
        <taxon>Roseiterribacteraceae</taxon>
        <taxon>Roseiterribacter</taxon>
    </lineage>
</organism>
<dbReference type="PANTHER" id="PTHR39176:SF1">
    <property type="entry name" value="PERIPLASMIC PROTEIN"/>
    <property type="match status" value="1"/>
</dbReference>